<protein>
    <submittedName>
        <fullName evidence="2">Candidate secreted effector</fullName>
    </submittedName>
</protein>
<reference evidence="2" key="1">
    <citation type="submission" date="2022-11" db="UniProtKB">
        <authorList>
            <consortium name="WormBaseParasite"/>
        </authorList>
    </citation>
    <scope>IDENTIFICATION</scope>
</reference>
<evidence type="ECO:0000313" key="2">
    <source>
        <dbReference type="WBParaSite" id="Minc3s02995g32355"/>
    </source>
</evidence>
<dbReference type="WBParaSite" id="Minc3s02995g32355">
    <property type="protein sequence ID" value="Minc3s02995g32355"/>
    <property type="gene ID" value="Minc3s02995g32355"/>
</dbReference>
<proteinExistence type="predicted"/>
<accession>A0A914MX32</accession>
<dbReference type="Proteomes" id="UP000887563">
    <property type="component" value="Unplaced"/>
</dbReference>
<keyword evidence="1" id="KW-1185">Reference proteome</keyword>
<dbReference type="AlphaFoldDB" id="A0A914MX32"/>
<organism evidence="1 2">
    <name type="scientific">Meloidogyne incognita</name>
    <name type="common">Southern root-knot nematode worm</name>
    <name type="synonym">Oxyuris incognita</name>
    <dbReference type="NCBI Taxonomy" id="6306"/>
    <lineage>
        <taxon>Eukaryota</taxon>
        <taxon>Metazoa</taxon>
        <taxon>Ecdysozoa</taxon>
        <taxon>Nematoda</taxon>
        <taxon>Chromadorea</taxon>
        <taxon>Rhabditida</taxon>
        <taxon>Tylenchina</taxon>
        <taxon>Tylenchomorpha</taxon>
        <taxon>Tylenchoidea</taxon>
        <taxon>Meloidogynidae</taxon>
        <taxon>Meloidogyninae</taxon>
        <taxon>Meloidogyne</taxon>
        <taxon>Meloidogyne incognita group</taxon>
    </lineage>
</organism>
<name>A0A914MX32_MELIC</name>
<evidence type="ECO:0000313" key="1">
    <source>
        <dbReference type="Proteomes" id="UP000887563"/>
    </source>
</evidence>
<sequence>MPQKNQKIPQKLFTQKSKEADCKGLKHSLLVNNNTFCCTYSKNIKYNKKVLKNNLN</sequence>